<dbReference type="GeneID" id="100502284"/>
<proteinExistence type="evidence at transcript level"/>
<accession>C4J9Y3</accession>
<name>C4J9Y3_MAIZE</name>
<evidence type="ECO:0000313" key="2">
    <source>
        <dbReference type="EMBL" id="ACR37983.1"/>
    </source>
</evidence>
<dbReference type="AlphaFoldDB" id="C4J9Y3"/>
<protein>
    <submittedName>
        <fullName evidence="2">Uncharacterized protein</fullName>
    </submittedName>
</protein>
<dbReference type="HOGENOM" id="CLU_1386009_0_0_1"/>
<dbReference type="KEGG" id="zma:100502284"/>
<dbReference type="RefSeq" id="NP_001183690.1">
    <property type="nucleotide sequence ID" value="NM_001196761.1"/>
</dbReference>
<organism evidence="2">
    <name type="scientific">Zea mays</name>
    <name type="common">Maize</name>
    <dbReference type="NCBI Taxonomy" id="4577"/>
    <lineage>
        <taxon>Eukaryota</taxon>
        <taxon>Viridiplantae</taxon>
        <taxon>Streptophyta</taxon>
        <taxon>Embryophyta</taxon>
        <taxon>Tracheophyta</taxon>
        <taxon>Spermatophyta</taxon>
        <taxon>Magnoliopsida</taxon>
        <taxon>Liliopsida</taxon>
        <taxon>Poales</taxon>
        <taxon>Poaceae</taxon>
        <taxon>PACMAD clade</taxon>
        <taxon>Panicoideae</taxon>
        <taxon>Andropogonodae</taxon>
        <taxon>Andropogoneae</taxon>
        <taxon>Tripsacinae</taxon>
        <taxon>Zea</taxon>
    </lineage>
</organism>
<reference evidence="2" key="1">
    <citation type="journal article" date="2009" name="PLoS Genet.">
        <title>Sequencing, mapping, and analysis of 27,455 maize full-length cDNAs.</title>
        <authorList>
            <person name="Soderlund C."/>
            <person name="Descour A."/>
            <person name="Kudrna D."/>
            <person name="Bomhoff M."/>
            <person name="Boyd L."/>
            <person name="Currie J."/>
            <person name="Angelova A."/>
            <person name="Collura K."/>
            <person name="Wissotski M."/>
            <person name="Ashley E."/>
            <person name="Morrow D."/>
            <person name="Fernandes J."/>
            <person name="Walbot V."/>
            <person name="Yu Y."/>
        </authorList>
    </citation>
    <scope>NUCLEOTIDE SEQUENCE</scope>
    <source>
        <strain evidence="2">B73</strain>
    </source>
</reference>
<evidence type="ECO:0000256" key="1">
    <source>
        <dbReference type="SAM" id="MobiDB-lite"/>
    </source>
</evidence>
<feature type="region of interest" description="Disordered" evidence="1">
    <location>
        <begin position="26"/>
        <end position="45"/>
    </location>
</feature>
<dbReference type="EMBL" id="BT087630">
    <property type="protein sequence ID" value="ACR37983.1"/>
    <property type="molecule type" value="mRNA"/>
</dbReference>
<sequence>MAHAHLLSHGAHEHLPTPSAICCSHPPSSPPVPNHGGRPPVPLRCSQRPDPLPVNLSAALFLAGGVTSGSSSLRLFPAESRPGACPAAARPWRPVEVAPTRAPGPNSLFSLRPSGSHGARSTEFPDAQLPLFHLPFTHLPLPSRVLSSLAPCARFFSLSSLLLCRAPAPDSALLLPTPISHGAQLGLPLLFVPLARS</sequence>